<comment type="caution">
    <text evidence="11">The sequence shown here is derived from an EMBL/GenBank/DDBJ whole genome shotgun (WGS) entry which is preliminary data.</text>
</comment>
<evidence type="ECO:0000256" key="1">
    <source>
        <dbReference type="ARBA" id="ARBA00004651"/>
    </source>
</evidence>
<comment type="subcellular location">
    <subcellularLocation>
        <location evidence="1">Cell membrane</location>
        <topology evidence="1">Multi-pass membrane protein</topology>
    </subcellularLocation>
    <subcellularLocation>
        <location evidence="8">Membrane</location>
        <topology evidence="8">Multi-pass membrane protein</topology>
    </subcellularLocation>
</comment>
<sequence length="191" mass="20505">MDLFANTGIFIYPLAVCSFIAVFITAERLIALRNSQIIPRATVDAFVAGEVEKIEPDQRSVVGRIVGFYRERGPDPEGLKAFARLEVSRMERGVFLLEVVIGAAPLLGLLGTVTGLTQVFGGFSAETGLPEPEAFITGIALALNTTILGLAIAIPVLAAHSYLLRRVEALAARISVGVECLIEHRTSNAER</sequence>
<dbReference type="GO" id="GO:0005886">
    <property type="term" value="C:plasma membrane"/>
    <property type="evidence" value="ECO:0007669"/>
    <property type="project" value="UniProtKB-SubCell"/>
</dbReference>
<evidence type="ECO:0000256" key="2">
    <source>
        <dbReference type="ARBA" id="ARBA00022448"/>
    </source>
</evidence>
<comment type="similarity">
    <text evidence="8">Belongs to the exbB/tolQ family.</text>
</comment>
<dbReference type="InParanoid" id="A0A317ZN96"/>
<gene>
    <name evidence="11" type="ORF">DDZ13_02595</name>
</gene>
<dbReference type="OrthoDB" id="193629at2"/>
<feature type="transmembrane region" description="Helical" evidence="9">
    <location>
        <begin position="94"/>
        <end position="114"/>
    </location>
</feature>
<keyword evidence="4 9" id="KW-0812">Transmembrane</keyword>
<dbReference type="PANTHER" id="PTHR30625">
    <property type="entry name" value="PROTEIN TOLQ"/>
    <property type="match status" value="1"/>
</dbReference>
<evidence type="ECO:0000256" key="5">
    <source>
        <dbReference type="ARBA" id="ARBA00022927"/>
    </source>
</evidence>
<dbReference type="Proteomes" id="UP000247099">
    <property type="component" value="Unassembled WGS sequence"/>
</dbReference>
<evidence type="ECO:0000259" key="10">
    <source>
        <dbReference type="Pfam" id="PF01618"/>
    </source>
</evidence>
<dbReference type="InterPro" id="IPR002898">
    <property type="entry name" value="MotA_ExbB_proton_chnl"/>
</dbReference>
<keyword evidence="7 9" id="KW-0472">Membrane</keyword>
<keyword evidence="5 8" id="KW-0653">Protein transport</keyword>
<evidence type="ECO:0000256" key="9">
    <source>
        <dbReference type="SAM" id="Phobius"/>
    </source>
</evidence>
<feature type="transmembrane region" description="Helical" evidence="9">
    <location>
        <begin position="6"/>
        <end position="26"/>
    </location>
</feature>
<dbReference type="PANTHER" id="PTHR30625:SF15">
    <property type="entry name" value="BIOPOLYMER TRANSPORT PROTEIN EXBB"/>
    <property type="match status" value="1"/>
</dbReference>
<dbReference type="Pfam" id="PF01618">
    <property type="entry name" value="MotA_ExbB"/>
    <property type="match status" value="1"/>
</dbReference>
<evidence type="ECO:0000256" key="6">
    <source>
        <dbReference type="ARBA" id="ARBA00022989"/>
    </source>
</evidence>
<reference evidence="11 12" key="1">
    <citation type="submission" date="2018-05" db="EMBL/GenBank/DDBJ databases">
        <title>Coraliomargarita sinensis sp. nov., isolated from a marine solar saltern.</title>
        <authorList>
            <person name="Zhou L.Y."/>
        </authorList>
    </citation>
    <scope>NUCLEOTIDE SEQUENCE [LARGE SCALE GENOMIC DNA]</scope>
    <source>
        <strain evidence="11 12">WN38</strain>
    </source>
</reference>
<proteinExistence type="inferred from homology"/>
<evidence type="ECO:0000256" key="3">
    <source>
        <dbReference type="ARBA" id="ARBA00022475"/>
    </source>
</evidence>
<evidence type="ECO:0000313" key="11">
    <source>
        <dbReference type="EMBL" id="PXA04871.1"/>
    </source>
</evidence>
<feature type="domain" description="MotA/TolQ/ExbB proton channel" evidence="10">
    <location>
        <begin position="73"/>
        <end position="174"/>
    </location>
</feature>
<keyword evidence="6 9" id="KW-1133">Transmembrane helix</keyword>
<evidence type="ECO:0000256" key="8">
    <source>
        <dbReference type="RuleBase" id="RU004057"/>
    </source>
</evidence>
<dbReference type="GO" id="GO:0017038">
    <property type="term" value="P:protein import"/>
    <property type="evidence" value="ECO:0007669"/>
    <property type="project" value="TreeGrafter"/>
</dbReference>
<keyword evidence="2 8" id="KW-0813">Transport</keyword>
<organism evidence="11 12">
    <name type="scientific">Coraliomargarita sinensis</name>
    <dbReference type="NCBI Taxonomy" id="2174842"/>
    <lineage>
        <taxon>Bacteria</taxon>
        <taxon>Pseudomonadati</taxon>
        <taxon>Verrucomicrobiota</taxon>
        <taxon>Opitutia</taxon>
        <taxon>Puniceicoccales</taxon>
        <taxon>Coraliomargaritaceae</taxon>
        <taxon>Coraliomargarita</taxon>
    </lineage>
</organism>
<evidence type="ECO:0000256" key="7">
    <source>
        <dbReference type="ARBA" id="ARBA00023136"/>
    </source>
</evidence>
<dbReference type="AlphaFoldDB" id="A0A317ZN96"/>
<dbReference type="RefSeq" id="WP_146209209.1">
    <property type="nucleotide sequence ID" value="NZ_QHJQ01000002.1"/>
</dbReference>
<keyword evidence="12" id="KW-1185">Reference proteome</keyword>
<dbReference type="InterPro" id="IPR050790">
    <property type="entry name" value="ExbB/TolQ_transport"/>
</dbReference>
<accession>A0A317ZN96</accession>
<evidence type="ECO:0000256" key="4">
    <source>
        <dbReference type="ARBA" id="ARBA00022692"/>
    </source>
</evidence>
<feature type="transmembrane region" description="Helical" evidence="9">
    <location>
        <begin position="134"/>
        <end position="158"/>
    </location>
</feature>
<dbReference type="EMBL" id="QHJQ01000002">
    <property type="protein sequence ID" value="PXA04871.1"/>
    <property type="molecule type" value="Genomic_DNA"/>
</dbReference>
<protein>
    <submittedName>
        <fullName evidence="11">MotA/TolQ/ExbB proton channel family protein</fullName>
    </submittedName>
</protein>
<name>A0A317ZN96_9BACT</name>
<keyword evidence="3" id="KW-1003">Cell membrane</keyword>
<evidence type="ECO:0000313" key="12">
    <source>
        <dbReference type="Proteomes" id="UP000247099"/>
    </source>
</evidence>